<sequence>MTKSVTKSKSTSECALRTGLGRNGDQVTALHGLNQQGGNAKEQRKKTPATGQTSTSCLKKGATIEPVQTELSSFLPSTSVSTSSPPIVTKPLSSNVERGVKSKVSQASKNKFAKGEENIQRQPIVDSPNTRSRNSQEKNVASQAICVIPSKSLPKKGRGKGKGKGKDPEEHRIQRTIPGPHRLNENNLSISHLPTTSTPPFISSSPESTQLLSKPPPKGQSQSKRHRTLTLTTSLPPSLPLPLTSPSPSLIPVTPKLLKRFYEALILLTVFGSNRGSRISEEETPTDTFDDEILDIDMNTSALDVNKKHEMDEMGRTKLRRSFTRHLAYLCDYEKGGDSTTAIGLQQMDTGGIVYHVAWNRCSRPERGVEFLKRVLGLLGGALYDRIKDFDKKRGEIEDKIFQLSVKYAEKRISSYASFLARDINFVLGEWKTIREDKQDGESSAQLHTWLQGLLSLTKYPSQLCRFCHKTCTTVSQEFTHLQLLIQLGSPFATRFAQIRHTIGRLNHTPKAIQILLSTRILLPHLFTQLTISHLPSSSSFPPPLQARNPTLSALIGRTMSDPLAITSYRAALAEMDHKYQLSSHLSSHCTNPNWRPKIHAELLLLQHFHSRNLQFVDTDRYIACSKPACYCCYHYIRVHPGKFVVPGSHCNHYLNWRAPDVEEGDERGEKIREGVLIDMSRVFRGEVLMQIKEMRGPGGWKPDSLTEISEVRGRGGVGGGSFVGDEIGRVGSDGVENGGCDSAVDDAEEEDCESLVGEYDEEEEDELVTNNHHIRNEHFDLSQTSRENEGTPHQQDQNISEADYHSCDTSEEEDGGVSLYF</sequence>
<protein>
    <submittedName>
        <fullName evidence="2">Uncharacterized protein</fullName>
    </submittedName>
</protein>
<feature type="compositionally biased region" description="Basic residues" evidence="1">
    <location>
        <begin position="153"/>
        <end position="163"/>
    </location>
</feature>
<dbReference type="AlphaFoldDB" id="A0A4Z1H416"/>
<dbReference type="Pfam" id="PF14441">
    <property type="entry name" value="OTT_1508_deam"/>
    <property type="match status" value="1"/>
</dbReference>
<feature type="compositionally biased region" description="Low complexity" evidence="1">
    <location>
        <begin position="194"/>
        <end position="209"/>
    </location>
</feature>
<feature type="region of interest" description="Disordered" evidence="1">
    <location>
        <begin position="777"/>
        <end position="822"/>
    </location>
</feature>
<dbReference type="PANTHER" id="PTHR42037:SF1">
    <property type="match status" value="1"/>
</dbReference>
<dbReference type="Proteomes" id="UP000297814">
    <property type="component" value="Unassembled WGS sequence"/>
</dbReference>
<dbReference type="PANTHER" id="PTHR42037">
    <property type="match status" value="1"/>
</dbReference>
<evidence type="ECO:0000313" key="2">
    <source>
        <dbReference type="EMBL" id="TGO43515.1"/>
    </source>
</evidence>
<feature type="region of interest" description="Disordered" evidence="1">
    <location>
        <begin position="74"/>
        <end position="240"/>
    </location>
</feature>
<feature type="compositionally biased region" description="Polar residues" evidence="1">
    <location>
        <begin position="127"/>
        <end position="142"/>
    </location>
</feature>
<dbReference type="EMBL" id="PQXK01000001">
    <property type="protein sequence ID" value="TGO43515.1"/>
    <property type="molecule type" value="Genomic_DNA"/>
</dbReference>
<gene>
    <name evidence="2" type="ORF">BHYA_0001g00590</name>
</gene>
<feature type="compositionally biased region" description="Low complexity" evidence="1">
    <location>
        <begin position="74"/>
        <end position="89"/>
    </location>
</feature>
<feature type="compositionally biased region" description="Basic and acidic residues" evidence="1">
    <location>
        <begin position="777"/>
        <end position="791"/>
    </location>
</feature>
<evidence type="ECO:0000256" key="1">
    <source>
        <dbReference type="SAM" id="MobiDB-lite"/>
    </source>
</evidence>
<feature type="compositionally biased region" description="Polar residues" evidence="1">
    <location>
        <begin position="792"/>
        <end position="801"/>
    </location>
</feature>
<proteinExistence type="predicted"/>
<evidence type="ECO:0000313" key="3">
    <source>
        <dbReference type="Proteomes" id="UP000297814"/>
    </source>
</evidence>
<comment type="caution">
    <text evidence="2">The sequence shown here is derived from an EMBL/GenBank/DDBJ whole genome shotgun (WGS) entry which is preliminary data.</text>
</comment>
<feature type="compositionally biased region" description="Low complexity" evidence="1">
    <location>
        <begin position="1"/>
        <end position="12"/>
    </location>
</feature>
<name>A0A4Z1H416_9HELO</name>
<keyword evidence="3" id="KW-1185">Reference proteome</keyword>
<feature type="compositionally biased region" description="Basic and acidic residues" evidence="1">
    <location>
        <begin position="164"/>
        <end position="173"/>
    </location>
</feature>
<dbReference type="InterPro" id="IPR027796">
    <property type="entry name" value="OTT_1508_deam-like"/>
</dbReference>
<organism evidence="2 3">
    <name type="scientific">Botrytis hyacinthi</name>
    <dbReference type="NCBI Taxonomy" id="278943"/>
    <lineage>
        <taxon>Eukaryota</taxon>
        <taxon>Fungi</taxon>
        <taxon>Dikarya</taxon>
        <taxon>Ascomycota</taxon>
        <taxon>Pezizomycotina</taxon>
        <taxon>Leotiomycetes</taxon>
        <taxon>Helotiales</taxon>
        <taxon>Sclerotiniaceae</taxon>
        <taxon>Botrytis</taxon>
    </lineage>
</organism>
<accession>A0A4Z1H416</accession>
<feature type="region of interest" description="Disordered" evidence="1">
    <location>
        <begin position="1"/>
        <end position="61"/>
    </location>
</feature>
<reference evidence="2 3" key="1">
    <citation type="submission" date="2017-12" db="EMBL/GenBank/DDBJ databases">
        <title>Comparative genomics of Botrytis spp.</title>
        <authorList>
            <person name="Valero-Jimenez C.A."/>
            <person name="Tapia P."/>
            <person name="Veloso J."/>
            <person name="Silva-Moreno E."/>
            <person name="Staats M."/>
            <person name="Valdes J.H."/>
            <person name="Van Kan J.A.L."/>
        </authorList>
    </citation>
    <scope>NUCLEOTIDE SEQUENCE [LARGE SCALE GENOMIC DNA]</scope>
    <source>
        <strain evidence="2 3">Bh0001</strain>
    </source>
</reference>